<evidence type="ECO:0000313" key="2">
    <source>
        <dbReference type="EMBL" id="SKC04772.1"/>
    </source>
</evidence>
<reference evidence="3" key="1">
    <citation type="submission" date="2017-02" db="EMBL/GenBank/DDBJ databases">
        <authorList>
            <person name="Varghese N."/>
            <person name="Submissions S."/>
        </authorList>
    </citation>
    <scope>NUCLEOTIDE SEQUENCE [LARGE SCALE GENOMIC DNA]</scope>
    <source>
        <strain evidence="3">DSM 22270</strain>
    </source>
</reference>
<accession>A0A1T5G8R8</accession>
<dbReference type="EMBL" id="FUZA01000005">
    <property type="protein sequence ID" value="SKC04772.1"/>
    <property type="molecule type" value="Genomic_DNA"/>
</dbReference>
<gene>
    <name evidence="2" type="ORF">SAMN05660293_03786</name>
</gene>
<keyword evidence="3" id="KW-1185">Reference proteome</keyword>
<evidence type="ECO:0000313" key="3">
    <source>
        <dbReference type="Proteomes" id="UP000190897"/>
    </source>
</evidence>
<protein>
    <recommendedName>
        <fullName evidence="4">DUF3826 domain-containing protein</fullName>
    </recommendedName>
</protein>
<name>A0A1T5G8R8_9BACT</name>
<dbReference type="Proteomes" id="UP000190897">
    <property type="component" value="Unassembled WGS sequence"/>
</dbReference>
<dbReference type="OrthoDB" id="1375905at2"/>
<evidence type="ECO:0000256" key="1">
    <source>
        <dbReference type="SAM" id="SignalP"/>
    </source>
</evidence>
<proteinExistence type="predicted"/>
<dbReference type="AlphaFoldDB" id="A0A1T5G8R8"/>
<dbReference type="RefSeq" id="WP_082216295.1">
    <property type="nucleotide sequence ID" value="NZ_FUZA01000005.1"/>
</dbReference>
<sequence>MKVFQTLFCLGLFAFPVAKAQSQVDTEKAYVTTITKRSDKILAELQLADSVKYRQVRSIMVKQYLDLNNLQQQKNAEQVEQKRAELHKGYISKLSAELTPAEVEKIKDGMTYGVLPVTYKAYTDMIPALKDEEKAQIMSWLTEARELAMDGGSSEEKHKVFGKYKGRINNYLSGRGYNIQEERKNWEARIKASKPNGR</sequence>
<evidence type="ECO:0008006" key="4">
    <source>
        <dbReference type="Google" id="ProtNLM"/>
    </source>
</evidence>
<keyword evidence="1" id="KW-0732">Signal</keyword>
<feature type="chain" id="PRO_5012979033" description="DUF3826 domain-containing protein" evidence="1">
    <location>
        <begin position="21"/>
        <end position="198"/>
    </location>
</feature>
<organism evidence="2 3">
    <name type="scientific">Dyadobacter psychrophilus</name>
    <dbReference type="NCBI Taxonomy" id="651661"/>
    <lineage>
        <taxon>Bacteria</taxon>
        <taxon>Pseudomonadati</taxon>
        <taxon>Bacteroidota</taxon>
        <taxon>Cytophagia</taxon>
        <taxon>Cytophagales</taxon>
        <taxon>Spirosomataceae</taxon>
        <taxon>Dyadobacter</taxon>
    </lineage>
</organism>
<dbReference type="InterPro" id="IPR024284">
    <property type="entry name" value="DUF3826"/>
</dbReference>
<dbReference type="Pfam" id="PF12875">
    <property type="entry name" value="DUF3826"/>
    <property type="match status" value="1"/>
</dbReference>
<feature type="signal peptide" evidence="1">
    <location>
        <begin position="1"/>
        <end position="20"/>
    </location>
</feature>
<dbReference type="STRING" id="651661.SAMN05660293_03786"/>